<dbReference type="PANTHER" id="PTHR12521">
    <property type="entry name" value="PROTEIN C6ORF130"/>
    <property type="match status" value="1"/>
</dbReference>
<dbReference type="EMBL" id="BK059091">
    <property type="protein sequence ID" value="DAE28621.1"/>
    <property type="molecule type" value="Genomic_DNA"/>
</dbReference>
<dbReference type="PANTHER" id="PTHR12521:SF0">
    <property type="entry name" value="ADP-RIBOSE GLYCOHYDROLASE OARD1"/>
    <property type="match status" value="1"/>
</dbReference>
<dbReference type="PROSITE" id="PS51154">
    <property type="entry name" value="MACRO"/>
    <property type="match status" value="1"/>
</dbReference>
<accession>A0A8S5RC23</accession>
<proteinExistence type="predicted"/>
<reference evidence="2" key="1">
    <citation type="journal article" date="2021" name="Proc. Natl. Acad. Sci. U.S.A.">
        <title>A Catalog of Tens of Thousands of Viruses from Human Metagenomes Reveals Hidden Associations with Chronic Diseases.</title>
        <authorList>
            <person name="Tisza M.J."/>
            <person name="Buck C.B."/>
        </authorList>
    </citation>
    <scope>NUCLEOTIDE SEQUENCE</scope>
    <source>
        <strain evidence="2">CtmTa7</strain>
    </source>
</reference>
<dbReference type="InterPro" id="IPR002589">
    <property type="entry name" value="Macro_dom"/>
</dbReference>
<dbReference type="Gene3D" id="3.40.220.10">
    <property type="entry name" value="Leucine Aminopeptidase, subunit E, domain 1"/>
    <property type="match status" value="1"/>
</dbReference>
<protein>
    <recommendedName>
        <fullName evidence="1">Macro domain-containing protein</fullName>
    </recommendedName>
</protein>
<feature type="domain" description="Macro" evidence="1">
    <location>
        <begin position="1"/>
        <end position="175"/>
    </location>
</feature>
<evidence type="ECO:0000313" key="2">
    <source>
        <dbReference type="EMBL" id="DAE28621.1"/>
    </source>
</evidence>
<name>A0A8S5RC23_9VIRU</name>
<evidence type="ECO:0000259" key="1">
    <source>
        <dbReference type="PROSITE" id="PS51154"/>
    </source>
</evidence>
<dbReference type="SUPFAM" id="SSF52949">
    <property type="entry name" value="Macro domain-like"/>
    <property type="match status" value="1"/>
</dbReference>
<dbReference type="InterPro" id="IPR043472">
    <property type="entry name" value="Macro_dom-like"/>
</dbReference>
<organism evidence="2">
    <name type="scientific">virus sp. ctmTa7</name>
    <dbReference type="NCBI Taxonomy" id="2828255"/>
    <lineage>
        <taxon>Viruses</taxon>
    </lineage>
</organism>
<dbReference type="GO" id="GO:0140291">
    <property type="term" value="P:peptidyl-glutamate ADP-deribosylation"/>
    <property type="evidence" value="ECO:0007669"/>
    <property type="project" value="TreeGrafter"/>
</dbReference>
<sequence length="175" mass="20382">MIKIIDGDLFNTNAKFICHQVNCQGQMNSGVALQIKQKYPHAYEEYIKLLNQTSGDVLSKIQIIPVKSEYLEYDCGSLAVPYTEQWICNMFAQDKYGYDGKMYTSLEALQNCFTQLYWLTCERNNNFNAKIAMPYGIGCVRGGADWNVVYKMIEDTFVNREVELWRYDKDNSNRR</sequence>
<dbReference type="InterPro" id="IPR050892">
    <property type="entry name" value="ADP-ribose_metab_enzymes"/>
</dbReference>